<evidence type="ECO:0000313" key="1">
    <source>
        <dbReference type="EMBL" id="GMA91858.1"/>
    </source>
</evidence>
<evidence type="ECO:0000313" key="2">
    <source>
        <dbReference type="Proteomes" id="UP001157069"/>
    </source>
</evidence>
<comment type="caution">
    <text evidence="1">The sequence shown here is derived from an EMBL/GenBank/DDBJ whole genome shotgun (WGS) entry which is preliminary data.</text>
</comment>
<keyword evidence="2" id="KW-1185">Reference proteome</keyword>
<dbReference type="Proteomes" id="UP001157069">
    <property type="component" value="Unassembled WGS sequence"/>
</dbReference>
<gene>
    <name evidence="1" type="ORF">GCM10025869_23870</name>
</gene>
<dbReference type="EMBL" id="BSVA01000001">
    <property type="protein sequence ID" value="GMA91858.1"/>
    <property type="molecule type" value="Genomic_DNA"/>
</dbReference>
<proteinExistence type="predicted"/>
<reference evidence="2" key="1">
    <citation type="journal article" date="2019" name="Int. J. Syst. Evol. Microbiol.">
        <title>The Global Catalogue of Microorganisms (GCM) 10K type strain sequencing project: providing services to taxonomists for standard genome sequencing and annotation.</title>
        <authorList>
            <consortium name="The Broad Institute Genomics Platform"/>
            <consortium name="The Broad Institute Genome Sequencing Center for Infectious Disease"/>
            <person name="Wu L."/>
            <person name="Ma J."/>
        </authorList>
    </citation>
    <scope>NUCLEOTIDE SEQUENCE [LARGE SCALE GENOMIC DNA]</scope>
    <source>
        <strain evidence="2">NBRC 108755</strain>
    </source>
</reference>
<organism evidence="1 2">
    <name type="scientific">Homoserinibacter gongjuensis</name>
    <dbReference type="NCBI Taxonomy" id="1162968"/>
    <lineage>
        <taxon>Bacteria</taxon>
        <taxon>Bacillati</taxon>
        <taxon>Actinomycetota</taxon>
        <taxon>Actinomycetes</taxon>
        <taxon>Micrococcales</taxon>
        <taxon>Microbacteriaceae</taxon>
        <taxon>Homoserinibacter</taxon>
    </lineage>
</organism>
<accession>A0ABQ6JU82</accession>
<sequence>MRTLKEGDTIQVSPVAKARTDESGHFEMRLAEPSKLKRYASALGVVNFEIRAISGAYYAAFSFSSELDALNGARMQRADLVGLNLVSLPANDAVLNLEGSRMGPINKTQICGETLVANYGTRAVAIGQTYTAGAGRTGSLTYTSGSSSTLGVGLSMTGVYGSYSASGSISLSSTTTVSFAGGTGGRLYKTYYVYGKYAQWCYPIGGSYDPSDIYAYKVRASSFAGGSAVSVTSAPPANYCVALANGSTLTKSSTTAGTFSSGAKLIADIGIDLSVRTGYTSSTKVAFTNSSGSSKNLCGVSGYPGGTPGFISLL</sequence>
<name>A0ABQ6JU82_9MICO</name>
<protein>
    <submittedName>
        <fullName evidence="1">Uncharacterized protein</fullName>
    </submittedName>
</protein>